<evidence type="ECO:0000313" key="8">
    <source>
        <dbReference type="Proteomes" id="UP001190700"/>
    </source>
</evidence>
<dbReference type="Pfam" id="PF00501">
    <property type="entry name" value="AMP-binding"/>
    <property type="match status" value="1"/>
</dbReference>
<protein>
    <recommendedName>
        <fullName evidence="6">Carrier domain-containing protein</fullName>
    </recommendedName>
</protein>
<keyword evidence="3" id="KW-0436">Ligase</keyword>
<dbReference type="InterPro" id="IPR011004">
    <property type="entry name" value="Trimer_LpxA-like_sf"/>
</dbReference>
<evidence type="ECO:0000256" key="2">
    <source>
        <dbReference type="ARBA" id="ARBA00022553"/>
    </source>
</evidence>
<dbReference type="InterPro" id="IPR020806">
    <property type="entry name" value="PKS_PP-bd"/>
</dbReference>
<keyword evidence="1" id="KW-0596">Phosphopantetheine</keyword>
<evidence type="ECO:0000256" key="1">
    <source>
        <dbReference type="ARBA" id="ARBA00022450"/>
    </source>
</evidence>
<organism evidence="7 8">
    <name type="scientific">Cymbomonas tetramitiformis</name>
    <dbReference type="NCBI Taxonomy" id="36881"/>
    <lineage>
        <taxon>Eukaryota</taxon>
        <taxon>Viridiplantae</taxon>
        <taxon>Chlorophyta</taxon>
        <taxon>Pyramimonadophyceae</taxon>
        <taxon>Pyramimonadales</taxon>
        <taxon>Pyramimonadaceae</taxon>
        <taxon>Cymbomonas</taxon>
    </lineage>
</organism>
<dbReference type="SUPFAM" id="SSF56801">
    <property type="entry name" value="Acetyl-CoA synthetase-like"/>
    <property type="match status" value="1"/>
</dbReference>
<dbReference type="Gene3D" id="3.30.559.30">
    <property type="entry name" value="Nonribosomal peptide synthetase, condensation domain"/>
    <property type="match status" value="1"/>
</dbReference>
<keyword evidence="2" id="KW-0597">Phosphoprotein</keyword>
<dbReference type="GO" id="GO:0005737">
    <property type="term" value="C:cytoplasm"/>
    <property type="evidence" value="ECO:0007669"/>
    <property type="project" value="TreeGrafter"/>
</dbReference>
<dbReference type="Gene3D" id="2.160.10.10">
    <property type="entry name" value="Hexapeptide repeat proteins"/>
    <property type="match status" value="3"/>
</dbReference>
<feature type="transmembrane region" description="Helical" evidence="5">
    <location>
        <begin position="1167"/>
        <end position="1195"/>
    </location>
</feature>
<dbReference type="GO" id="GO:0031177">
    <property type="term" value="F:phosphopantetheine binding"/>
    <property type="evidence" value="ECO:0007669"/>
    <property type="project" value="InterPro"/>
</dbReference>
<dbReference type="InterPro" id="IPR025110">
    <property type="entry name" value="AMP-bd_C"/>
</dbReference>
<gene>
    <name evidence="7" type="ORF">CYMTET_20863</name>
</gene>
<keyword evidence="5" id="KW-0472">Membrane</keyword>
<reference evidence="7 8" key="1">
    <citation type="journal article" date="2015" name="Genome Biol. Evol.">
        <title>Comparative Genomics of a Bacterivorous Green Alga Reveals Evolutionary Causalities and Consequences of Phago-Mixotrophic Mode of Nutrition.</title>
        <authorList>
            <person name="Burns J.A."/>
            <person name="Paasch A."/>
            <person name="Narechania A."/>
            <person name="Kim E."/>
        </authorList>
    </citation>
    <scope>NUCLEOTIDE SEQUENCE [LARGE SCALE GENOMIC DNA]</scope>
    <source>
        <strain evidence="7 8">PLY_AMNH</strain>
    </source>
</reference>
<dbReference type="Gene3D" id="3.30.300.30">
    <property type="match status" value="1"/>
</dbReference>
<dbReference type="PANTHER" id="PTHR45527:SF1">
    <property type="entry name" value="FATTY ACID SYNTHASE"/>
    <property type="match status" value="1"/>
</dbReference>
<dbReference type="SUPFAM" id="SSF52777">
    <property type="entry name" value="CoA-dependent acyltransferases"/>
    <property type="match status" value="1"/>
</dbReference>
<keyword evidence="5" id="KW-0812">Transmembrane</keyword>
<dbReference type="SMART" id="SM00823">
    <property type="entry name" value="PKS_PP"/>
    <property type="match status" value="1"/>
</dbReference>
<accession>A0AAE0L3U4</accession>
<keyword evidence="5" id="KW-1133">Transmembrane helix</keyword>
<dbReference type="PROSITE" id="PS50075">
    <property type="entry name" value="CARRIER"/>
    <property type="match status" value="1"/>
</dbReference>
<sequence length="1676" mass="184499">MAELQSYSNSADVPVLEYITDNPRVHGQPMCLAGTHSLRVDKAIVAQLVGFNPENKDVPESEIFSVFLSAWITFLAKYTRNDSVAVWCGGDARETPRFGVEVAIPTEISFQELVNTVSLTQSRYSPSGLESFQARFSYFPDGVAPPTVDLGQTISFELRLVLTAQPDGSCQGEFQYCQLFDVGNVALMAAHFLHLLGALQPQAAALPLLRLPFMDGEEADLVVRQWSMHPDSLATDEKTIADLFCEQVEATPEATAVMYNDITWSFRELYVAARQIAETLMAHGAGPEKLVSLYMDRDGLDMVAAIYGCVLCGAGYLPIDPEYPMDRVEDILSDAAPVVMLTVGVLRWKIRHTYLGPLHTIDSLLKGVQLEDAHVEVAVPEMEGRNADNVLYVLYTSGSTGRPKGAIVEHRAMVRRSRWLQHRFPLQASDRMLQKTPYVFGVSEWEFFWTLLVGAQLVVVPAESHKHADFLHEAMQRFDCTVACFVPSMLNVFIETAETEKVPHLPLVRHILVAGEGLPPNLCQMFYTSGVFPTATLDNLYGPTEAEMTHWQCPRLQPGDPLPTVLIGKPISNTEVYVLDQWMEPVPIGVPGEICFGGRGVSRGYVNRPELTAKAFIDNPFREGRLYRTGDLGIWLPTGDLKCLGRMDGQVKLRGLRIELGEIEAALASCEGVRQACVLLMGSGLMAQLVAYIKCSKGSKVFEKAEVALEHIKKRVPAYMVPTHIMRLDNFPFNVNGKLDRRKLPLPESLAAQLAQQEQQGKQEQPAGGGEGKEGKGGGKGKLGSGDAVEQAVQAVWQEVLGLPGPLDPKADFQQLGGNSLLAGRVTHLIRKRIAPKVAATSVYRHGTIDTLAKYLRSLPDDARLPLDQTPSEPTTAQAEAKAAEDAHIKTKWKGHSSTAFVTLVLQIFGLMFTAGVGDFLYWPAYGILYAIYLNHGVVMTVAMLAPVLGLTTIALCVFTILLKWLVLGRVKPGRYPLWGWFYFRWWLMRNLVGTANSHIQFACQNTPIANLWWSLLGARIGKGVRIGAGVKLTDPDLIVIGEGAAIRHQVSLLPYAIENGELILGLIDIGARCDLSSCAYASPGTSVPPATLVGPLSTTGAGVKIMRPLTEEEQAAMVPRTEQTFLRVTVGLALLILLETFPYFPILYLLQVLWAGLDTLCGDNYWITYTVFCGIMPWLLHFVLPEIYFFAVVVMKWGVVGTFREGPRTHTTWDDFRRWLMEGMVNSELFAGAMAPWISCELLSIRYRLLGAKIGRRVQIDFFYCVEHDLITVEDNVTFGSKVVLHPADEEVNERIYIEEEANVLDHCLLMPGARVQREAMLGTYSLAAKGATFAPGSIHTGNENGNAVYLRQQYVPPMPNPSESIDLEGGSRAPLIEGNSLVVPLLSAMDGMQPAAEADKKLVTKPAEQGGVPQNLDDPAELRRLAQLARSRHEDTRHWLLMNFICMSASIVFLPLPDVLATATLALDYLAYKNHQDLIIATAVLPPALIVIGALELFIYWLMKNLVLGKFKEGNKIFYSAYHYQWMTMMALRGALSSGVLLEMSGTYFAAAFARLMGSQVGEDACLLNFVTTEYDLLDVGKGSTIGDDCDMSSHTVERMVIQLRRVSVHKQGTVRNGAIVMPGATMCRRGVLLEAGQVLKGETVNPGEVWAGLPALPVSKVGARESVHTDGLH</sequence>
<dbReference type="InterPro" id="IPR000873">
    <property type="entry name" value="AMP-dep_synth/lig_dom"/>
</dbReference>
<dbReference type="Proteomes" id="UP001190700">
    <property type="component" value="Unassembled WGS sequence"/>
</dbReference>
<dbReference type="InterPro" id="IPR036736">
    <property type="entry name" value="ACP-like_sf"/>
</dbReference>
<dbReference type="GO" id="GO:0044550">
    <property type="term" value="P:secondary metabolite biosynthetic process"/>
    <property type="evidence" value="ECO:0007669"/>
    <property type="project" value="TreeGrafter"/>
</dbReference>
<proteinExistence type="predicted"/>
<evidence type="ECO:0000259" key="6">
    <source>
        <dbReference type="PROSITE" id="PS50075"/>
    </source>
</evidence>
<feature type="transmembrane region" description="Helical" evidence="5">
    <location>
        <begin position="1480"/>
        <end position="1504"/>
    </location>
</feature>
<feature type="transmembrane region" description="Helical" evidence="5">
    <location>
        <begin position="1126"/>
        <end position="1147"/>
    </location>
</feature>
<dbReference type="PANTHER" id="PTHR45527">
    <property type="entry name" value="NONRIBOSOMAL PEPTIDE SYNTHETASE"/>
    <property type="match status" value="1"/>
</dbReference>
<feature type="compositionally biased region" description="Low complexity" evidence="4">
    <location>
        <begin position="753"/>
        <end position="766"/>
    </location>
</feature>
<dbReference type="GO" id="GO:0016874">
    <property type="term" value="F:ligase activity"/>
    <property type="evidence" value="ECO:0007669"/>
    <property type="project" value="UniProtKB-KW"/>
</dbReference>
<dbReference type="FunFam" id="2.30.38.10:FF:000001">
    <property type="entry name" value="Non-ribosomal peptide synthetase PvdI"/>
    <property type="match status" value="1"/>
</dbReference>
<dbReference type="Pfam" id="PF00550">
    <property type="entry name" value="PP-binding"/>
    <property type="match status" value="1"/>
</dbReference>
<dbReference type="InterPro" id="IPR045851">
    <property type="entry name" value="AMP-bd_C_sf"/>
</dbReference>
<evidence type="ECO:0000256" key="4">
    <source>
        <dbReference type="SAM" id="MobiDB-lite"/>
    </source>
</evidence>
<dbReference type="Gene3D" id="1.10.1200.10">
    <property type="entry name" value="ACP-like"/>
    <property type="match status" value="1"/>
</dbReference>
<keyword evidence="8" id="KW-1185">Reference proteome</keyword>
<dbReference type="EMBL" id="LGRX02010212">
    <property type="protein sequence ID" value="KAK3270755.1"/>
    <property type="molecule type" value="Genomic_DNA"/>
</dbReference>
<feature type="transmembrane region" description="Helical" evidence="5">
    <location>
        <begin position="943"/>
        <end position="967"/>
    </location>
</feature>
<dbReference type="GO" id="GO:0043041">
    <property type="term" value="P:amino acid activation for nonribosomal peptide biosynthetic process"/>
    <property type="evidence" value="ECO:0007669"/>
    <property type="project" value="TreeGrafter"/>
</dbReference>
<name>A0AAE0L3U4_9CHLO</name>
<dbReference type="InterPro" id="IPR009081">
    <property type="entry name" value="PP-bd_ACP"/>
</dbReference>
<dbReference type="SUPFAM" id="SSF51161">
    <property type="entry name" value="Trimeric LpxA-like enzymes"/>
    <property type="match status" value="3"/>
</dbReference>
<feature type="domain" description="Carrier" evidence="6">
    <location>
        <begin position="784"/>
        <end position="860"/>
    </location>
</feature>
<comment type="caution">
    <text evidence="7">The sequence shown here is derived from an EMBL/GenBank/DDBJ whole genome shotgun (WGS) entry which is preliminary data.</text>
</comment>
<dbReference type="PROSITE" id="PS00455">
    <property type="entry name" value="AMP_BINDING"/>
    <property type="match status" value="1"/>
</dbReference>
<dbReference type="NCBIfam" id="TIGR01733">
    <property type="entry name" value="AA-adenyl-dom"/>
    <property type="match status" value="1"/>
</dbReference>
<dbReference type="Gene3D" id="3.40.50.12780">
    <property type="entry name" value="N-terminal domain of ligase-like"/>
    <property type="match status" value="1"/>
</dbReference>
<dbReference type="InterPro" id="IPR020845">
    <property type="entry name" value="AMP-binding_CS"/>
</dbReference>
<dbReference type="SUPFAM" id="SSF47336">
    <property type="entry name" value="ACP-like"/>
    <property type="match status" value="1"/>
</dbReference>
<feature type="transmembrane region" description="Helical" evidence="5">
    <location>
        <begin position="900"/>
        <end position="923"/>
    </location>
</feature>
<evidence type="ECO:0000256" key="5">
    <source>
        <dbReference type="SAM" id="Phobius"/>
    </source>
</evidence>
<evidence type="ECO:0000313" key="7">
    <source>
        <dbReference type="EMBL" id="KAK3270755.1"/>
    </source>
</evidence>
<evidence type="ECO:0000256" key="3">
    <source>
        <dbReference type="ARBA" id="ARBA00022598"/>
    </source>
</evidence>
<dbReference type="InterPro" id="IPR042099">
    <property type="entry name" value="ANL_N_sf"/>
</dbReference>
<dbReference type="CDD" id="cd05930">
    <property type="entry name" value="A_NRPS"/>
    <property type="match status" value="1"/>
</dbReference>
<feature type="transmembrane region" description="Helical" evidence="5">
    <location>
        <begin position="1442"/>
        <end position="1468"/>
    </location>
</feature>
<feature type="region of interest" description="Disordered" evidence="4">
    <location>
        <begin position="753"/>
        <end position="785"/>
    </location>
</feature>
<dbReference type="InterPro" id="IPR010071">
    <property type="entry name" value="AA_adenyl_dom"/>
</dbReference>
<dbReference type="Pfam" id="PF13193">
    <property type="entry name" value="AMP-binding_C"/>
    <property type="match status" value="1"/>
</dbReference>